<protein>
    <submittedName>
        <fullName evidence="3">Uncharacterized protein</fullName>
    </submittedName>
</protein>
<comment type="similarity">
    <text evidence="1">Belongs to the sel-1 family.</text>
</comment>
<evidence type="ECO:0000313" key="4">
    <source>
        <dbReference type="Proteomes" id="UP001209570"/>
    </source>
</evidence>
<keyword evidence="2" id="KW-0802">TPR repeat</keyword>
<dbReference type="PANTHER" id="PTHR11102">
    <property type="entry name" value="SEL-1-LIKE PROTEIN"/>
    <property type="match status" value="1"/>
</dbReference>
<accession>A0AAD5Q5V2</accession>
<proteinExistence type="inferred from homology"/>
<dbReference type="AlphaFoldDB" id="A0AAD5Q5V2"/>
<reference evidence="3" key="1">
    <citation type="submission" date="2021-12" db="EMBL/GenBank/DDBJ databases">
        <title>Prjna785345.</title>
        <authorList>
            <person name="Rujirawat T."/>
            <person name="Krajaejun T."/>
        </authorList>
    </citation>
    <scope>NUCLEOTIDE SEQUENCE</scope>
    <source>
        <strain evidence="3">Pi057C3</strain>
    </source>
</reference>
<sequence>MTWRVVVGRLVALGVVVCSVVTADALVRRLELQRRLNCSSSSPCAQRLTSGALHSLDELEVLLKDAQVAGNVRSSVLLDVGKWHLEHDDTAAVAELFLQRSAALGNPNAQFLVGALEAIDGDAAKAALYFHFAAQAGSLNAAMALGYRALHGHHAERSCRVALRHYKTVADHVIWTHQETMPVQVYMAPSFVMLSDDQSKLPRHEHEDAAKAEYLRQRARHSDDPKLLVRAASLVLFTDLFDDHTAVDRRQATQEARRWLQRAASLGSAAANAFLGHVFAYGLADQQVNISAATKHYLLAFNSSTSPSSTISQVKHQRVRADPVPSGRSEAANGLGLLHMNGVGGVPIDYERAMAYFQVAVRTGHAEAVSNAAHLMRHADPRRAREYLEAATRVGHLRSTFRLARMLETQQEGTCEETVELYKRVAEQSDGGRRLLQRAYAAYMSGHVGAARRLFLVVAEMGYAVAESNAAWLIERYGVTGNELILGDQNRSARASDVYRRLVHRGVLQKNADALVRAGDLAFDERKILHAKRFYERAIESSPRHARALYSLGFLAEHSLFSIGTTPDADDKDAWRHRDDELARAADFYGRARQSEPQLRVVMYLLELKVALKRVGLWLLASLATHDMHHVITAASPSQPLAPSAMGTNRRYDPLASREESAPTFEAALAFDGEPSSRVLVETSESVFLAEWTMDTWLRIDSSGEQQQMQRVPHALFEAAGGLVRLELCMITAGEWNLCVRSNVAGKQSLVLSTSVKLYPERWHHITIAAGAGNSRTNMRIAVVYVDGHAVDRVQLPGFPLVRQQGGGVVAIGNIHPRSPFSSHAAAFRGQLLRFRVWPIALLHADVAILGERGSEPIFQRAIELSVDVRRQENSVLNKQRAVHEAQGVLPLMTRVPPRNGDGTDS</sequence>
<dbReference type="EMBL" id="JAKCXM010000614">
    <property type="protein sequence ID" value="KAJ0392557.1"/>
    <property type="molecule type" value="Genomic_DNA"/>
</dbReference>
<dbReference type="GO" id="GO:0036503">
    <property type="term" value="P:ERAD pathway"/>
    <property type="evidence" value="ECO:0007669"/>
    <property type="project" value="TreeGrafter"/>
</dbReference>
<organism evidence="3 4">
    <name type="scientific">Pythium insidiosum</name>
    <name type="common">Pythiosis disease agent</name>
    <dbReference type="NCBI Taxonomy" id="114742"/>
    <lineage>
        <taxon>Eukaryota</taxon>
        <taxon>Sar</taxon>
        <taxon>Stramenopiles</taxon>
        <taxon>Oomycota</taxon>
        <taxon>Peronosporomycetes</taxon>
        <taxon>Pythiales</taxon>
        <taxon>Pythiaceae</taxon>
        <taxon>Pythium</taxon>
    </lineage>
</organism>
<evidence type="ECO:0000256" key="1">
    <source>
        <dbReference type="ARBA" id="ARBA00038101"/>
    </source>
</evidence>
<dbReference type="SUPFAM" id="SSF49899">
    <property type="entry name" value="Concanavalin A-like lectins/glucanases"/>
    <property type="match status" value="1"/>
</dbReference>
<name>A0AAD5Q5V2_PYTIN</name>
<dbReference type="Pfam" id="PF08238">
    <property type="entry name" value="Sel1"/>
    <property type="match status" value="6"/>
</dbReference>
<dbReference type="InterPro" id="IPR013320">
    <property type="entry name" value="ConA-like_dom_sf"/>
</dbReference>
<dbReference type="GO" id="GO:0005789">
    <property type="term" value="C:endoplasmic reticulum membrane"/>
    <property type="evidence" value="ECO:0007669"/>
    <property type="project" value="TreeGrafter"/>
</dbReference>
<keyword evidence="4" id="KW-1185">Reference proteome</keyword>
<comment type="caution">
    <text evidence="3">The sequence shown here is derived from an EMBL/GenBank/DDBJ whole genome shotgun (WGS) entry which is preliminary data.</text>
</comment>
<dbReference type="Pfam" id="PF13385">
    <property type="entry name" value="Laminin_G_3"/>
    <property type="match status" value="1"/>
</dbReference>
<dbReference type="InterPro" id="IPR019734">
    <property type="entry name" value="TPR_rpt"/>
</dbReference>
<dbReference type="InterPro" id="IPR050767">
    <property type="entry name" value="Sel1_AlgK"/>
</dbReference>
<dbReference type="InterPro" id="IPR006597">
    <property type="entry name" value="Sel1-like"/>
</dbReference>
<dbReference type="SUPFAM" id="SSF81901">
    <property type="entry name" value="HCP-like"/>
    <property type="match status" value="3"/>
</dbReference>
<dbReference type="PANTHER" id="PTHR11102:SF147">
    <property type="entry name" value="SEL1L ADAPTOR SUBUNIT OF ERAD E3 UBIQUITIN LIGASE"/>
    <property type="match status" value="1"/>
</dbReference>
<dbReference type="Gene3D" id="1.25.40.10">
    <property type="entry name" value="Tetratricopeptide repeat domain"/>
    <property type="match status" value="4"/>
</dbReference>
<dbReference type="InterPro" id="IPR011990">
    <property type="entry name" value="TPR-like_helical_dom_sf"/>
</dbReference>
<evidence type="ECO:0000256" key="2">
    <source>
        <dbReference type="PROSITE-ProRule" id="PRU00339"/>
    </source>
</evidence>
<feature type="repeat" description="TPR" evidence="2">
    <location>
        <begin position="512"/>
        <end position="545"/>
    </location>
</feature>
<dbReference type="Gene3D" id="2.60.120.200">
    <property type="match status" value="1"/>
</dbReference>
<dbReference type="Proteomes" id="UP001209570">
    <property type="component" value="Unassembled WGS sequence"/>
</dbReference>
<evidence type="ECO:0000313" key="3">
    <source>
        <dbReference type="EMBL" id="KAJ0392557.1"/>
    </source>
</evidence>
<dbReference type="PROSITE" id="PS50005">
    <property type="entry name" value="TPR"/>
    <property type="match status" value="1"/>
</dbReference>
<gene>
    <name evidence="3" type="ORF">P43SY_000536</name>
</gene>
<dbReference type="SMART" id="SM00671">
    <property type="entry name" value="SEL1"/>
    <property type="match status" value="5"/>
</dbReference>